<keyword evidence="1" id="KW-0472">Membrane</keyword>
<evidence type="ECO:0000313" key="3">
    <source>
        <dbReference type="EMBL" id="OHA79663.1"/>
    </source>
</evidence>
<evidence type="ECO:0000259" key="2">
    <source>
        <dbReference type="Pfam" id="PF07693"/>
    </source>
</evidence>
<dbReference type="STRING" id="1802723.A2675_03200"/>
<dbReference type="Gene3D" id="3.40.50.300">
    <property type="entry name" value="P-loop containing nucleotide triphosphate hydrolases"/>
    <property type="match status" value="1"/>
</dbReference>
<dbReference type="InterPro" id="IPR027417">
    <property type="entry name" value="P-loop_NTPase"/>
</dbReference>
<gene>
    <name evidence="3" type="ORF">A2675_03200</name>
</gene>
<reference evidence="3 4" key="1">
    <citation type="journal article" date="2016" name="Nat. Commun.">
        <title>Thousands of microbial genomes shed light on interconnected biogeochemical processes in an aquifer system.</title>
        <authorList>
            <person name="Anantharaman K."/>
            <person name="Brown C.T."/>
            <person name="Hug L.A."/>
            <person name="Sharon I."/>
            <person name="Castelle C.J."/>
            <person name="Probst A.J."/>
            <person name="Thomas B.C."/>
            <person name="Singh A."/>
            <person name="Wilkins M.J."/>
            <person name="Karaoz U."/>
            <person name="Brodie E.L."/>
            <person name="Williams K.H."/>
            <person name="Hubbard S.S."/>
            <person name="Banfield J.F."/>
        </authorList>
    </citation>
    <scope>NUCLEOTIDE SEQUENCE [LARGE SCALE GENOMIC DNA]</scope>
</reference>
<sequence length="1095" mass="124768">MSTNDFKFLAEKPLQTAAELSQSKFGHEEIADTLVKIVKGCPTPFTVGLFAKWGSGKSTVANSLKDKLPKEKIPVVIFDVWKHEGDSLRRTFLKEMVRQLKEAGSEYFDKSFVVNERVEQSVSRSAESKIKFQTEAFKQLGPYIIAILLLVAIGGYAADYFNKFDLFLQFIVSITGFTSGGALLLWLVKNSVNLFSKETVSYGADKFADPHEFEEEFGRVLRALKNPRILIIFDNLDRVMHDKVAEVLSTVKTFLEPQDIADEKREVVFLVPCDAKAIKQHLSSLYNPADKIGTSHAFDPDEFLRKFFNTIVWIPDFIPSELEAFARSRLKETKVSLLDNDYVAWIITKAFRNNPRQIIQFTNILLANYLLVEEREGEGKDFPVGFLSENVPQLTKYLVLNQLFPDEMDTLREKKVLDLNEVEAGDLSAKTKTLFLAFVEETKNIPITDLRTFFTLRRSEQEKKFPGFETFIAHLEDRSTEDSTKYFEQVGDLSNLDIVGDFSQAIKEELGSKANPISTINLIHTLLEVLDDKKATLTSTFYEEVNNILGNGCKSVLHTIDPDVLNNAFLTKDEKYRKNIVPQWIVVMEDVLADSKKYKADREFVKAVVSIFAEQPSYLQPAQVTKVKELLASYLANDLDIARKITQSPEAQTTLGNADYMRNFATAIPNSGAIEDVSSRLEVLNAFQDKLLTVAGGDTLVKKFNDLVNGENQNIKPEAYPEKSKLFDQFREFIRSHQSVFSAATTPTKDTFADLLNTGFNAPPDHQARAVFVPILFEIKNLLSDAKKTETERFIASWLGNVTPDVFVSSIKELTPLDQKTFFEVQPLYDSGSNRAVSDQIFRDKFFPMVSDARKQQFIEKIFNSDFDKGFEFFEKISDKDVKHVFASFDKIWAKFDSVSPAQKQRLFKFVNKHKGNSEAAVREVLASKIIMCLTTADLTLQQTGLEAFTEATLSKELMRKVVKEIFDWVKKPEVSPKYQPHALRAIVTGFEEFNLEERNEFIQFLFDEIVRKSNKQSHLVETLNLLKELKPKYEERKSNFDDIKLRIDAEANADLKKVLTEGINGLKPAKTNKENEEYWSSIQQEWEKITAPQS</sequence>
<proteinExistence type="predicted"/>
<dbReference type="AlphaFoldDB" id="A0A1G2S3J4"/>
<evidence type="ECO:0000313" key="4">
    <source>
        <dbReference type="Proteomes" id="UP000176997"/>
    </source>
</evidence>
<evidence type="ECO:0000256" key="1">
    <source>
        <dbReference type="SAM" id="Phobius"/>
    </source>
</evidence>
<feature type="domain" description="KAP NTPase" evidence="2">
    <location>
        <begin position="29"/>
        <end position="367"/>
    </location>
</feature>
<dbReference type="EMBL" id="MHUS01000044">
    <property type="protein sequence ID" value="OHA79663.1"/>
    <property type="molecule type" value="Genomic_DNA"/>
</dbReference>
<dbReference type="SUPFAM" id="SSF52540">
    <property type="entry name" value="P-loop containing nucleoside triphosphate hydrolases"/>
    <property type="match status" value="1"/>
</dbReference>
<feature type="transmembrane region" description="Helical" evidence="1">
    <location>
        <begin position="167"/>
        <end position="188"/>
    </location>
</feature>
<feature type="transmembrane region" description="Helical" evidence="1">
    <location>
        <begin position="140"/>
        <end position="161"/>
    </location>
</feature>
<name>A0A1G2S3J4_9BACT</name>
<keyword evidence="1" id="KW-1133">Transmembrane helix</keyword>
<dbReference type="Pfam" id="PF07693">
    <property type="entry name" value="KAP_NTPase"/>
    <property type="match status" value="1"/>
</dbReference>
<comment type="caution">
    <text evidence="3">The sequence shown here is derived from an EMBL/GenBank/DDBJ whole genome shotgun (WGS) entry which is preliminary data.</text>
</comment>
<dbReference type="Proteomes" id="UP000176997">
    <property type="component" value="Unassembled WGS sequence"/>
</dbReference>
<keyword evidence="1" id="KW-0812">Transmembrane</keyword>
<protein>
    <recommendedName>
        <fullName evidence="2">KAP NTPase domain-containing protein</fullName>
    </recommendedName>
</protein>
<accession>A0A1G2S3J4</accession>
<dbReference type="InterPro" id="IPR011646">
    <property type="entry name" value="KAP_P-loop"/>
</dbReference>
<organism evidence="3 4">
    <name type="scientific">Candidatus Yonathbacteria bacterium RIFCSPHIGHO2_01_FULL_51_10</name>
    <dbReference type="NCBI Taxonomy" id="1802723"/>
    <lineage>
        <taxon>Bacteria</taxon>
        <taxon>Candidatus Yonathiibacteriota</taxon>
    </lineage>
</organism>